<dbReference type="Pfam" id="PF00583">
    <property type="entry name" value="Acetyltransf_1"/>
    <property type="match status" value="1"/>
</dbReference>
<dbReference type="PROSITE" id="PS51186">
    <property type="entry name" value="GNAT"/>
    <property type="match status" value="1"/>
</dbReference>
<gene>
    <name evidence="4" type="ORF">F8237_32900</name>
</gene>
<accession>A0A5P6PER5</accession>
<dbReference type="InterPro" id="IPR000182">
    <property type="entry name" value="GNAT_dom"/>
</dbReference>
<name>A0A5P6PER5_9BRAD</name>
<dbReference type="PANTHER" id="PTHR43877">
    <property type="entry name" value="AMINOALKYLPHOSPHONATE N-ACETYLTRANSFERASE-RELATED-RELATED"/>
    <property type="match status" value="1"/>
</dbReference>
<keyword evidence="2" id="KW-0012">Acyltransferase</keyword>
<organism evidence="4 5">
    <name type="scientific">Bradyrhizobium betae</name>
    <dbReference type="NCBI Taxonomy" id="244734"/>
    <lineage>
        <taxon>Bacteria</taxon>
        <taxon>Pseudomonadati</taxon>
        <taxon>Pseudomonadota</taxon>
        <taxon>Alphaproteobacteria</taxon>
        <taxon>Hyphomicrobiales</taxon>
        <taxon>Nitrobacteraceae</taxon>
        <taxon>Bradyrhizobium</taxon>
    </lineage>
</organism>
<dbReference type="SUPFAM" id="SSF55729">
    <property type="entry name" value="Acyl-CoA N-acyltransferases (Nat)"/>
    <property type="match status" value="1"/>
</dbReference>
<dbReference type="InterPro" id="IPR016181">
    <property type="entry name" value="Acyl_CoA_acyltransferase"/>
</dbReference>
<evidence type="ECO:0000259" key="3">
    <source>
        <dbReference type="PROSITE" id="PS51186"/>
    </source>
</evidence>
<evidence type="ECO:0000313" key="4">
    <source>
        <dbReference type="EMBL" id="QFI76780.1"/>
    </source>
</evidence>
<evidence type="ECO:0000313" key="5">
    <source>
        <dbReference type="Proteomes" id="UP000325641"/>
    </source>
</evidence>
<dbReference type="EMBL" id="CP044543">
    <property type="protein sequence ID" value="QFI76780.1"/>
    <property type="molecule type" value="Genomic_DNA"/>
</dbReference>
<dbReference type="Gene3D" id="3.40.630.30">
    <property type="match status" value="1"/>
</dbReference>
<dbReference type="OrthoDB" id="7585366at2"/>
<dbReference type="KEGG" id="bbet:F8237_32900"/>
<dbReference type="GO" id="GO:0016747">
    <property type="term" value="F:acyltransferase activity, transferring groups other than amino-acyl groups"/>
    <property type="evidence" value="ECO:0007669"/>
    <property type="project" value="InterPro"/>
</dbReference>
<reference evidence="5" key="1">
    <citation type="submission" date="2019-10" db="EMBL/GenBank/DDBJ databases">
        <title>Complete Genome Sequence of Bradyrhizobium betae type strain PL7HG1T.</title>
        <authorList>
            <person name="Bromfield E.S.P."/>
            <person name="Cloutier S."/>
        </authorList>
    </citation>
    <scope>NUCLEOTIDE SEQUENCE [LARGE SCALE GENOMIC DNA]</scope>
    <source>
        <strain evidence="5">PL7HG1</strain>
    </source>
</reference>
<evidence type="ECO:0000256" key="1">
    <source>
        <dbReference type="ARBA" id="ARBA00022679"/>
    </source>
</evidence>
<dbReference type="InterPro" id="IPR050832">
    <property type="entry name" value="Bact_Acetyltransf"/>
</dbReference>
<feature type="domain" description="N-acetyltransferase" evidence="3">
    <location>
        <begin position="16"/>
        <end position="171"/>
    </location>
</feature>
<dbReference type="AlphaFoldDB" id="A0A5P6PER5"/>
<sequence>MADGMFVEISPGHIDLQLRPTTPSDEAFVWRVFRDARAEQFEAAGLSGLLLEQVLAQQFRSQAAGYSERFPAARSMIITRCATAIGRLLIHCSDEHWHIVDIALLSKECGSGFGTAVFEGLEASARNRGVAALTLSVLASNTPARRFYLRRGFVEMGEASMSHVAMRKELG</sequence>
<proteinExistence type="predicted"/>
<dbReference type="PANTHER" id="PTHR43877:SF2">
    <property type="entry name" value="AMINOALKYLPHOSPHONATE N-ACETYLTRANSFERASE-RELATED"/>
    <property type="match status" value="1"/>
</dbReference>
<evidence type="ECO:0000256" key="2">
    <source>
        <dbReference type="ARBA" id="ARBA00023315"/>
    </source>
</evidence>
<dbReference type="Proteomes" id="UP000325641">
    <property type="component" value="Chromosome"/>
</dbReference>
<protein>
    <submittedName>
        <fullName evidence="4">GNAT family N-acetyltransferase</fullName>
    </submittedName>
</protein>
<keyword evidence="1 4" id="KW-0808">Transferase</keyword>